<dbReference type="PANTHER" id="PTHR36383:SF1">
    <property type="entry name" value="PROTEIN, PUTATIVE-RELATED"/>
    <property type="match status" value="1"/>
</dbReference>
<protein>
    <submittedName>
        <fullName evidence="3">Uncharacterized protein</fullName>
    </submittedName>
</protein>
<dbReference type="EMBL" id="VIEB01001339">
    <property type="protein sequence ID" value="TQD73027.1"/>
    <property type="molecule type" value="Genomic_DNA"/>
</dbReference>
<dbReference type="PANTHER" id="PTHR36383">
    <property type="entry name" value="OS09G0529350 PROTEIN"/>
    <property type="match status" value="1"/>
</dbReference>
<dbReference type="Proteomes" id="UP000315295">
    <property type="component" value="Unassembled WGS sequence"/>
</dbReference>
<keyword evidence="2" id="KW-0812">Transmembrane</keyword>
<sequence>MPLTIKLTWAPSTNPTSHLLPSKLLTPSESSSAIFFPRASTPSPPHRPLIAKCTTGGAAGEGGGLKKALSGIVGEQVEELLKREENRELLDGLEKASQRVEIAKRELVEIERQELEAKLVRDYIAQLESRASEIAECQKEISEAKSMVEEAERALSQDGDQLGGGYSFAATENKEIDKDKERWQSIKAASVSALVGTVAALPFSFTQVASISELILPLGVTFASCALFGVTFRYTIRRDLDDAHLKTGAPAAFGVVKGLATLDGGQPLELNAGSFFSHAFDGAIYVSQSLFIFLSAAVALDYCFKTGLLSPFPIKNSLSGSN</sequence>
<evidence type="ECO:0000256" key="1">
    <source>
        <dbReference type="SAM" id="Coils"/>
    </source>
</evidence>
<keyword evidence="2" id="KW-1133">Transmembrane helix</keyword>
<evidence type="ECO:0000256" key="2">
    <source>
        <dbReference type="SAM" id="Phobius"/>
    </source>
</evidence>
<feature type="coiled-coil region" evidence="1">
    <location>
        <begin position="86"/>
        <end position="154"/>
    </location>
</feature>
<keyword evidence="1" id="KW-0175">Coiled coil</keyword>
<reference evidence="3 4" key="1">
    <citation type="journal article" date="2019" name="G3 (Bethesda)">
        <title>Sequencing of a Wild Apple (Malus baccata) Genome Unravels the Differences Between Cultivated and Wild Apple Species Regarding Disease Resistance and Cold Tolerance.</title>
        <authorList>
            <person name="Chen X."/>
        </authorList>
    </citation>
    <scope>NUCLEOTIDE SEQUENCE [LARGE SCALE GENOMIC DNA]</scope>
    <source>
        <strain evidence="4">cv. Shandingzi</strain>
        <tissue evidence="3">Leaves</tissue>
    </source>
</reference>
<organism evidence="3 4">
    <name type="scientific">Malus baccata</name>
    <name type="common">Siberian crab apple</name>
    <name type="synonym">Pyrus baccata</name>
    <dbReference type="NCBI Taxonomy" id="106549"/>
    <lineage>
        <taxon>Eukaryota</taxon>
        <taxon>Viridiplantae</taxon>
        <taxon>Streptophyta</taxon>
        <taxon>Embryophyta</taxon>
        <taxon>Tracheophyta</taxon>
        <taxon>Spermatophyta</taxon>
        <taxon>Magnoliopsida</taxon>
        <taxon>eudicotyledons</taxon>
        <taxon>Gunneridae</taxon>
        <taxon>Pentapetalae</taxon>
        <taxon>rosids</taxon>
        <taxon>fabids</taxon>
        <taxon>Rosales</taxon>
        <taxon>Rosaceae</taxon>
        <taxon>Amygdaloideae</taxon>
        <taxon>Maleae</taxon>
        <taxon>Malus</taxon>
    </lineage>
</organism>
<proteinExistence type="predicted"/>
<dbReference type="AlphaFoldDB" id="A0A540KFM6"/>
<keyword evidence="2" id="KW-0472">Membrane</keyword>
<accession>A0A540KFM6</accession>
<gene>
    <name evidence="3" type="ORF">C1H46_041425</name>
</gene>
<feature type="transmembrane region" description="Helical" evidence="2">
    <location>
        <begin position="188"/>
        <end position="208"/>
    </location>
</feature>
<comment type="caution">
    <text evidence="3">The sequence shown here is derived from an EMBL/GenBank/DDBJ whole genome shotgun (WGS) entry which is preliminary data.</text>
</comment>
<keyword evidence="4" id="KW-1185">Reference proteome</keyword>
<evidence type="ECO:0000313" key="3">
    <source>
        <dbReference type="EMBL" id="TQD73027.1"/>
    </source>
</evidence>
<evidence type="ECO:0000313" key="4">
    <source>
        <dbReference type="Proteomes" id="UP000315295"/>
    </source>
</evidence>
<name>A0A540KFM6_MALBA</name>
<feature type="transmembrane region" description="Helical" evidence="2">
    <location>
        <begin position="214"/>
        <end position="236"/>
    </location>
</feature>
<dbReference type="STRING" id="106549.A0A540KFM6"/>